<dbReference type="PATRIC" id="fig|271065.3.peg.2333"/>
<protein>
    <submittedName>
        <fullName evidence="1">Uncharacterized protein</fullName>
    </submittedName>
</protein>
<dbReference type="HOGENOM" id="CLU_3119633_0_0_6"/>
<evidence type="ECO:0000313" key="1">
    <source>
        <dbReference type="EMBL" id="CCE23954.1"/>
    </source>
</evidence>
<dbReference type="Proteomes" id="UP000008315">
    <property type="component" value="Chromosome"/>
</dbReference>
<keyword evidence="2" id="KW-1185">Reference proteome</keyword>
<organism evidence="1 2">
    <name type="scientific">Methylotuvimicrobium alcaliphilum (strain DSM 19304 / NCIMB 14124 / VKM B-2133 / 20Z)</name>
    <name type="common">Methylomicrobium alcaliphilum</name>
    <dbReference type="NCBI Taxonomy" id="1091494"/>
    <lineage>
        <taxon>Bacteria</taxon>
        <taxon>Pseudomonadati</taxon>
        <taxon>Pseudomonadota</taxon>
        <taxon>Gammaproteobacteria</taxon>
        <taxon>Methylococcales</taxon>
        <taxon>Methylococcaceae</taxon>
        <taxon>Methylotuvimicrobium</taxon>
    </lineage>
</organism>
<dbReference type="EMBL" id="FO082060">
    <property type="protein sequence ID" value="CCE23954.1"/>
    <property type="molecule type" value="Genomic_DNA"/>
</dbReference>
<dbReference type="STRING" id="1091494.MEALZ_2270"/>
<proteinExistence type="predicted"/>
<dbReference type="AlphaFoldDB" id="G4SU48"/>
<sequence length="50" mass="5719">MRSGKGDEDRVTTFSAALMPLPRNRLDKVKLIQSRQRLEFRVSAMRKGNG</sequence>
<accession>G4SU48</accession>
<evidence type="ECO:0000313" key="2">
    <source>
        <dbReference type="Proteomes" id="UP000008315"/>
    </source>
</evidence>
<name>G4SU48_META2</name>
<gene>
    <name evidence="1" type="ordered locus">MEALZ_2270</name>
</gene>
<reference evidence="2" key="1">
    <citation type="journal article" date="2012" name="J. Bacteriol.">
        <title>Genome sequence of the haloalkaliphilic methanotrophic bacterium Methylomicrobium alcaliphilum 20Z.</title>
        <authorList>
            <person name="Vuilleumier S."/>
            <person name="Khmelenina V.N."/>
            <person name="Bringel F."/>
            <person name="Reshetnikov A.S."/>
            <person name="Lajus A."/>
            <person name="Mangenot S."/>
            <person name="Rouy Z."/>
            <person name="Op den Camp H.J."/>
            <person name="Jetten M.S."/>
            <person name="Dispirito A.A."/>
            <person name="Dunfield P."/>
            <person name="Klotz M.G."/>
            <person name="Semrau J.D."/>
            <person name="Stein L.Y."/>
            <person name="Barbe V."/>
            <person name="Medigue C."/>
            <person name="Trotsenko Y.A."/>
            <person name="Kalyuzhnaya M.G."/>
        </authorList>
    </citation>
    <scope>NUCLEOTIDE SEQUENCE [LARGE SCALE GENOMIC DNA]</scope>
    <source>
        <strain evidence="2">DSM 19304 / NCIMB 14124 / VKM B-2133 / 20Z</strain>
    </source>
</reference>
<dbReference type="KEGG" id="mah:MEALZ_2270"/>